<evidence type="ECO:0008006" key="4">
    <source>
        <dbReference type="Google" id="ProtNLM"/>
    </source>
</evidence>
<reference evidence="2 3" key="2">
    <citation type="submission" date="2018-03" db="EMBL/GenBank/DDBJ databases">
        <title>The ancient ancestry and fast evolution of plastids.</title>
        <authorList>
            <person name="Moore K.R."/>
            <person name="Magnabosco C."/>
            <person name="Momper L."/>
            <person name="Gold D.A."/>
            <person name="Bosak T."/>
            <person name="Fournier G.P."/>
        </authorList>
    </citation>
    <scope>NUCLEOTIDE SEQUENCE [LARGE SCALE GENOMIC DNA]</scope>
    <source>
        <strain evidence="2 3">CCAP 1448/3</strain>
    </source>
</reference>
<keyword evidence="3" id="KW-1185">Reference proteome</keyword>
<feature type="signal peptide" evidence="1">
    <location>
        <begin position="1"/>
        <end position="30"/>
    </location>
</feature>
<proteinExistence type="predicted"/>
<reference evidence="2 3" key="1">
    <citation type="submission" date="2018-02" db="EMBL/GenBank/DDBJ databases">
        <authorList>
            <person name="Cohen D.B."/>
            <person name="Kent A.D."/>
        </authorList>
    </citation>
    <scope>NUCLEOTIDE SEQUENCE [LARGE SCALE GENOMIC DNA]</scope>
    <source>
        <strain evidence="2 3">CCAP 1448/3</strain>
    </source>
</reference>
<evidence type="ECO:0000313" key="2">
    <source>
        <dbReference type="EMBL" id="PSB04450.1"/>
    </source>
</evidence>
<organism evidence="2 3">
    <name type="scientific">Merismopedia glauca CCAP 1448/3</name>
    <dbReference type="NCBI Taxonomy" id="1296344"/>
    <lineage>
        <taxon>Bacteria</taxon>
        <taxon>Bacillati</taxon>
        <taxon>Cyanobacteriota</taxon>
        <taxon>Cyanophyceae</taxon>
        <taxon>Synechococcales</taxon>
        <taxon>Merismopediaceae</taxon>
        <taxon>Merismopedia</taxon>
    </lineage>
</organism>
<name>A0A2T1C863_9CYAN</name>
<dbReference type="RefSeq" id="WP_106287354.1">
    <property type="nucleotide sequence ID" value="NZ_CAWNTC010000182.1"/>
</dbReference>
<accession>A0A2T1C863</accession>
<dbReference type="Proteomes" id="UP000238762">
    <property type="component" value="Unassembled WGS sequence"/>
</dbReference>
<keyword evidence="1" id="KW-0732">Signal</keyword>
<comment type="caution">
    <text evidence="2">The sequence shown here is derived from an EMBL/GenBank/DDBJ whole genome shotgun (WGS) entry which is preliminary data.</text>
</comment>
<feature type="chain" id="PRO_5015687281" description="Outer membrane protein beta-barrel domain-containing protein" evidence="1">
    <location>
        <begin position="31"/>
        <end position="173"/>
    </location>
</feature>
<dbReference type="AlphaFoldDB" id="A0A2T1C863"/>
<evidence type="ECO:0000256" key="1">
    <source>
        <dbReference type="SAM" id="SignalP"/>
    </source>
</evidence>
<gene>
    <name evidence="2" type="ORF">C7B64_03940</name>
</gene>
<protein>
    <recommendedName>
        <fullName evidence="4">Outer membrane protein beta-barrel domain-containing protein</fullName>
    </recommendedName>
</protein>
<evidence type="ECO:0000313" key="3">
    <source>
        <dbReference type="Proteomes" id="UP000238762"/>
    </source>
</evidence>
<sequence length="173" mass="17540">MKTTSKLISLSAGTALVIVSALSLSSPASAEPALRDRYIGGGVTQGITLGEDGGQDGKFNGNISGRLPIANLPVSARASVLFNDKNSAIVPTITYDFGVAKNTNVYLGGGASFLQDKGVNTALGDRNAAVVTAGVESKIAKNWVVYGDAKLGINSYQSNSSALAVSGGIGLTF</sequence>
<dbReference type="EMBL" id="PVWJ01000012">
    <property type="protein sequence ID" value="PSB04450.1"/>
    <property type="molecule type" value="Genomic_DNA"/>
</dbReference>
<dbReference type="OrthoDB" id="485268at2"/>